<name>A0A8D9DWG0_9HEMI</name>
<organism evidence="1">
    <name type="scientific">Cacopsylla melanoneura</name>
    <dbReference type="NCBI Taxonomy" id="428564"/>
    <lineage>
        <taxon>Eukaryota</taxon>
        <taxon>Metazoa</taxon>
        <taxon>Ecdysozoa</taxon>
        <taxon>Arthropoda</taxon>
        <taxon>Hexapoda</taxon>
        <taxon>Insecta</taxon>
        <taxon>Pterygota</taxon>
        <taxon>Neoptera</taxon>
        <taxon>Paraneoptera</taxon>
        <taxon>Hemiptera</taxon>
        <taxon>Sternorrhyncha</taxon>
        <taxon>Psylloidea</taxon>
        <taxon>Psyllidae</taxon>
        <taxon>Psyllinae</taxon>
        <taxon>Cacopsylla</taxon>
    </lineage>
</organism>
<reference evidence="1" key="1">
    <citation type="submission" date="2021-05" db="EMBL/GenBank/DDBJ databases">
        <authorList>
            <person name="Alioto T."/>
            <person name="Alioto T."/>
            <person name="Gomez Garrido J."/>
        </authorList>
    </citation>
    <scope>NUCLEOTIDE SEQUENCE</scope>
</reference>
<sequence length="99" mass="11132">MLSKLAKYHTFSSLTYSTMLHGLHLEIMIPNLLDNPEVSGLERSQSRDPGTGPGIRKKLGTFQKSSIISYYNLLVTITTKSFQNSITFFTLCIFTVFGH</sequence>
<proteinExistence type="predicted"/>
<accession>A0A8D9DWG0</accession>
<protein>
    <submittedName>
        <fullName evidence="1">Uncharacterized protein</fullName>
    </submittedName>
</protein>
<dbReference type="EMBL" id="HBUF01384925">
    <property type="protein sequence ID" value="CAG6731787.1"/>
    <property type="molecule type" value="Transcribed_RNA"/>
</dbReference>
<dbReference type="AlphaFoldDB" id="A0A8D9DWG0"/>
<evidence type="ECO:0000313" key="1">
    <source>
        <dbReference type="EMBL" id="CAG6731787.1"/>
    </source>
</evidence>